<accession>A0A649VAM5</accession>
<protein>
    <submittedName>
        <fullName evidence="1">Uncharacterized protein</fullName>
    </submittedName>
</protein>
<organism evidence="1 2">
    <name type="scientific">Microbacterium phage Ariadne</name>
    <dbReference type="NCBI Taxonomy" id="2656546"/>
    <lineage>
        <taxon>Viruses</taxon>
        <taxon>Duplodnaviria</taxon>
        <taxon>Heunggongvirae</taxon>
        <taxon>Uroviricota</taxon>
        <taxon>Caudoviricetes</taxon>
        <taxon>Hodgkinviridae</taxon>
        <taxon>Metamorphoovirus</taxon>
        <taxon>Metamorphoovirus ariadne</taxon>
    </lineage>
</organism>
<dbReference type="KEGG" id="vg:80005515"/>
<dbReference type="GeneID" id="80005515"/>
<reference evidence="1 2" key="1">
    <citation type="submission" date="2019-10" db="EMBL/GenBank/DDBJ databases">
        <authorList>
            <person name="Mahalingam V.A."/>
            <person name="Aull H.A."/>
            <person name="Garlena R.A."/>
            <person name="Russell D.A."/>
            <person name="Pope W.H."/>
            <person name="Jacobs-Sera D."/>
            <person name="Hatfull G.F."/>
        </authorList>
    </citation>
    <scope>NUCLEOTIDE SEQUENCE [LARGE SCALE GENOMIC DNA]</scope>
</reference>
<dbReference type="RefSeq" id="YP_010751842.1">
    <property type="nucleotide sequence ID" value="NC_073374.1"/>
</dbReference>
<evidence type="ECO:0000313" key="2">
    <source>
        <dbReference type="Proteomes" id="UP000424003"/>
    </source>
</evidence>
<sequence length="83" mass="9222">MIVFTPENTDSLTDLANMLDARGFDRYIVKTGHDLFFANDAVSAIELMLEDTSDCTLYAHEGPGQAVIVAEWNGSILTYRPRP</sequence>
<dbReference type="Proteomes" id="UP000424003">
    <property type="component" value="Segment"/>
</dbReference>
<dbReference type="EMBL" id="MN585986">
    <property type="protein sequence ID" value="QGJ89411.1"/>
    <property type="molecule type" value="Genomic_DNA"/>
</dbReference>
<name>A0A649VAM5_9CAUD</name>
<evidence type="ECO:0000313" key="1">
    <source>
        <dbReference type="EMBL" id="QGJ89411.1"/>
    </source>
</evidence>
<gene>
    <name evidence="1" type="primary">6</name>
    <name evidence="1" type="ORF">PBI_ARIADNE_6</name>
</gene>
<keyword evidence="2" id="KW-1185">Reference proteome</keyword>
<proteinExistence type="predicted"/>